<keyword evidence="2" id="KW-1133">Transmembrane helix</keyword>
<keyword evidence="2" id="KW-0812">Transmembrane</keyword>
<evidence type="ECO:0000256" key="1">
    <source>
        <dbReference type="SAM" id="MobiDB-lite"/>
    </source>
</evidence>
<sequence length="393" mass="41548">MKTRPLTARGWASLLSGLLLIVVANLVSARPLVHLGVLLIALPLLSLVTVRLPRRRGTVTRQISTDLLTVGETSRVTVRFDLYAFGIPTGIWSDTLPSAVRGSATGDYPEDALRYDLEGVHRGISTLGPLLLHTTDPFGLARRRQEFGGTRTITVIPQTVALAPLPTRIGAAGGSAQTRSTRLGQGADDLIPRPYSSGDSRRRIHWRATAHRGDLMVRQEEAESSPDALVVLDRAADRWARPGEEPDPAFECAVTLCASAALRLAQDGYSVDVLDSTGVLLGALRGFEEDREDLMIALAQVAPRGGARDLRTVVGSSPPGPLVLITGALEDTDAEKLGTAGAAVPLLFAAAASEAALSRLRLHGWHPSVQPGSAGELPAAWASALPLSAVTHG</sequence>
<reference evidence="5" key="1">
    <citation type="journal article" date="2019" name="Int. J. Syst. Evol. Microbiol.">
        <title>The Global Catalogue of Microorganisms (GCM) 10K type strain sequencing project: providing services to taxonomists for standard genome sequencing and annotation.</title>
        <authorList>
            <consortium name="The Broad Institute Genomics Platform"/>
            <consortium name="The Broad Institute Genome Sequencing Center for Infectious Disease"/>
            <person name="Wu L."/>
            <person name="Ma J."/>
        </authorList>
    </citation>
    <scope>NUCLEOTIDE SEQUENCE [LARGE SCALE GENOMIC DNA]</scope>
    <source>
        <strain evidence="5">JCM 17024</strain>
    </source>
</reference>
<feature type="region of interest" description="Disordered" evidence="1">
    <location>
        <begin position="172"/>
        <end position="195"/>
    </location>
</feature>
<organism evidence="4 5">
    <name type="scientific">Microbacterium soli</name>
    <dbReference type="NCBI Taxonomy" id="446075"/>
    <lineage>
        <taxon>Bacteria</taxon>
        <taxon>Bacillati</taxon>
        <taxon>Actinomycetota</taxon>
        <taxon>Actinomycetes</taxon>
        <taxon>Micrococcales</taxon>
        <taxon>Microbacteriaceae</taxon>
        <taxon>Microbacterium</taxon>
    </lineage>
</organism>
<dbReference type="PANTHER" id="PTHR34351:SF1">
    <property type="entry name" value="SLR1927 PROTEIN"/>
    <property type="match status" value="1"/>
</dbReference>
<keyword evidence="5" id="KW-1185">Reference proteome</keyword>
<feature type="domain" description="DUF58" evidence="3">
    <location>
        <begin position="193"/>
        <end position="310"/>
    </location>
</feature>
<feature type="transmembrane region" description="Helical" evidence="2">
    <location>
        <begin position="34"/>
        <end position="52"/>
    </location>
</feature>
<accession>A0ABP7NAZ6</accession>
<evidence type="ECO:0000313" key="5">
    <source>
        <dbReference type="Proteomes" id="UP001501591"/>
    </source>
</evidence>
<dbReference type="Pfam" id="PF01882">
    <property type="entry name" value="DUF58"/>
    <property type="match status" value="1"/>
</dbReference>
<dbReference type="InterPro" id="IPR002881">
    <property type="entry name" value="DUF58"/>
</dbReference>
<keyword evidence="2" id="KW-0472">Membrane</keyword>
<evidence type="ECO:0000313" key="4">
    <source>
        <dbReference type="EMBL" id="GAA3941396.1"/>
    </source>
</evidence>
<evidence type="ECO:0000259" key="3">
    <source>
        <dbReference type="Pfam" id="PF01882"/>
    </source>
</evidence>
<comment type="caution">
    <text evidence="4">The sequence shown here is derived from an EMBL/GenBank/DDBJ whole genome shotgun (WGS) entry which is preliminary data.</text>
</comment>
<dbReference type="Proteomes" id="UP001501591">
    <property type="component" value="Unassembled WGS sequence"/>
</dbReference>
<gene>
    <name evidence="4" type="ORF">GCM10022383_18960</name>
</gene>
<evidence type="ECO:0000256" key="2">
    <source>
        <dbReference type="SAM" id="Phobius"/>
    </source>
</evidence>
<dbReference type="EMBL" id="BAABCP010000001">
    <property type="protein sequence ID" value="GAA3941396.1"/>
    <property type="molecule type" value="Genomic_DNA"/>
</dbReference>
<proteinExistence type="predicted"/>
<dbReference type="PANTHER" id="PTHR34351">
    <property type="entry name" value="SLR1927 PROTEIN-RELATED"/>
    <property type="match status" value="1"/>
</dbReference>
<name>A0ABP7NAZ6_9MICO</name>
<protein>
    <submittedName>
        <fullName evidence="4">DUF58 domain-containing protein</fullName>
    </submittedName>
</protein>
<dbReference type="RefSeq" id="WP_344819317.1">
    <property type="nucleotide sequence ID" value="NZ_BAABCP010000001.1"/>
</dbReference>